<protein>
    <recommendedName>
        <fullName evidence="3">Probable multidrug resistance protein NorM</fullName>
    </recommendedName>
    <alternativeName>
        <fullName evidence="5">Multidrug-efflux transporter</fullName>
    </alternativeName>
</protein>
<feature type="transmembrane region" description="Helical" evidence="6">
    <location>
        <begin position="209"/>
        <end position="228"/>
    </location>
</feature>
<evidence type="ECO:0000256" key="6">
    <source>
        <dbReference type="SAM" id="Phobius"/>
    </source>
</evidence>
<feature type="transmembrane region" description="Helical" evidence="6">
    <location>
        <begin position="56"/>
        <end position="77"/>
    </location>
</feature>
<dbReference type="Proteomes" id="UP001431429">
    <property type="component" value="Unassembled WGS sequence"/>
</dbReference>
<feature type="transmembrane region" description="Helical" evidence="6">
    <location>
        <begin position="21"/>
        <end position="44"/>
    </location>
</feature>
<keyword evidence="6" id="KW-1133">Transmembrane helix</keyword>
<feature type="transmembrane region" description="Helical" evidence="6">
    <location>
        <begin position="130"/>
        <end position="151"/>
    </location>
</feature>
<feature type="transmembrane region" description="Helical" evidence="6">
    <location>
        <begin position="97"/>
        <end position="118"/>
    </location>
</feature>
<dbReference type="PANTHER" id="PTHR43298:SF2">
    <property type="entry name" value="FMN_FAD EXPORTER YEEO-RELATED"/>
    <property type="match status" value="1"/>
</dbReference>
<accession>A0ABT0UGI4</accession>
<reference evidence="7" key="1">
    <citation type="submission" date="2022-06" db="EMBL/GenBank/DDBJ databases">
        <title>Genome public.</title>
        <authorList>
            <person name="Sun Q."/>
        </authorList>
    </citation>
    <scope>NUCLEOTIDE SEQUENCE</scope>
    <source>
        <strain evidence="7">CWNU-1</strain>
    </source>
</reference>
<dbReference type="Pfam" id="PF01554">
    <property type="entry name" value="MatE"/>
    <property type="match status" value="2"/>
</dbReference>
<dbReference type="InterPro" id="IPR050222">
    <property type="entry name" value="MATE_MdtK"/>
</dbReference>
<dbReference type="RefSeq" id="WP_250917771.1">
    <property type="nucleotide sequence ID" value="NZ_JAMQAW010000003.1"/>
</dbReference>
<evidence type="ECO:0000256" key="2">
    <source>
        <dbReference type="ARBA" id="ARBA00010199"/>
    </source>
</evidence>
<dbReference type="InterPro" id="IPR002528">
    <property type="entry name" value="MATE_fam"/>
</dbReference>
<feature type="transmembrane region" description="Helical" evidence="6">
    <location>
        <begin position="288"/>
        <end position="307"/>
    </location>
</feature>
<feature type="transmembrane region" description="Helical" evidence="6">
    <location>
        <begin position="368"/>
        <end position="388"/>
    </location>
</feature>
<evidence type="ECO:0000256" key="4">
    <source>
        <dbReference type="ARBA" id="ARBA00022448"/>
    </source>
</evidence>
<gene>
    <name evidence="7" type="ORF">NBG84_03610</name>
</gene>
<keyword evidence="6" id="KW-0812">Transmembrane</keyword>
<proteinExistence type="inferred from homology"/>
<evidence type="ECO:0000313" key="7">
    <source>
        <dbReference type="EMBL" id="MCM2387406.1"/>
    </source>
</evidence>
<comment type="caution">
    <text evidence="7">The sequence shown here is derived from an EMBL/GenBank/DDBJ whole genome shotgun (WGS) entry which is preliminary data.</text>
</comment>
<comment type="similarity">
    <text evidence="2">Belongs to the multi antimicrobial extrusion (MATE) (TC 2.A.66.1) family.</text>
</comment>
<feature type="transmembrane region" description="Helical" evidence="6">
    <location>
        <begin position="395"/>
        <end position="416"/>
    </location>
</feature>
<evidence type="ECO:0000256" key="3">
    <source>
        <dbReference type="ARBA" id="ARBA00020268"/>
    </source>
</evidence>
<sequence length="467" mass="48843">MATQRVRADLGTTREVVRVSVPLMLGMGGNLIMMLVNGICLARYSEDTLRASGPAVFAAGTVIVVITRTVGITRSYVAQAHGRKDRNATTEEGVNGLLLALLLAVALLAATPLMPWIAELNGQPPHIKELQSQFLILSTSFGAVMALNMALSSYFNGTARTKVPMTVALIGQGVGVLAIPGLVFGFYGLPKMGMRGSALGTLAAVSTMLAGYAICLPAGFFTSFFQVLGQGVHRNAERLWLRLRMGAPSGGGAGLDQLGNTSFVWLAAVLGPVALAANNVVVSLNYAAVVPPIGLALGCNVLCGNAIGEGRHDKVPRIIRVTLAVAGVYVGLIAILQIATPELLLHPFGLGNAHTAVAASAVDAARMLWTYAVAFMFSAIATAVLDSFGLARFGFLARVAVMWGVSVPTICLITLTNRGDESLLPVIWAVYSAFELVIAAVCFWRIRRAVVGLENGLMTAPAAKAAS</sequence>
<comment type="function">
    <text evidence="1">Multidrug efflux pump.</text>
</comment>
<feature type="transmembrane region" description="Helical" evidence="6">
    <location>
        <begin position="319"/>
        <end position="339"/>
    </location>
</feature>
<evidence type="ECO:0000256" key="5">
    <source>
        <dbReference type="ARBA" id="ARBA00031636"/>
    </source>
</evidence>
<feature type="transmembrane region" description="Helical" evidence="6">
    <location>
        <begin position="422"/>
        <end position="444"/>
    </location>
</feature>
<keyword evidence="6" id="KW-0472">Membrane</keyword>
<feature type="transmembrane region" description="Helical" evidence="6">
    <location>
        <begin position="263"/>
        <end position="282"/>
    </location>
</feature>
<evidence type="ECO:0000256" key="1">
    <source>
        <dbReference type="ARBA" id="ARBA00003408"/>
    </source>
</evidence>
<keyword evidence="4" id="KW-0813">Transport</keyword>
<organism evidence="7 8">
    <name type="scientific">Streptomyces albipurpureus</name>
    <dbReference type="NCBI Taxonomy" id="2897419"/>
    <lineage>
        <taxon>Bacteria</taxon>
        <taxon>Bacillati</taxon>
        <taxon>Actinomycetota</taxon>
        <taxon>Actinomycetes</taxon>
        <taxon>Kitasatosporales</taxon>
        <taxon>Streptomycetaceae</taxon>
        <taxon>Streptomyces</taxon>
    </lineage>
</organism>
<dbReference type="PANTHER" id="PTHR43298">
    <property type="entry name" value="MULTIDRUG RESISTANCE PROTEIN NORM-RELATED"/>
    <property type="match status" value="1"/>
</dbReference>
<keyword evidence="8" id="KW-1185">Reference proteome</keyword>
<name>A0ABT0UGI4_9ACTN</name>
<feature type="transmembrane region" description="Helical" evidence="6">
    <location>
        <begin position="163"/>
        <end position="189"/>
    </location>
</feature>
<dbReference type="EMBL" id="JAMQAW010000003">
    <property type="protein sequence ID" value="MCM2387406.1"/>
    <property type="molecule type" value="Genomic_DNA"/>
</dbReference>
<evidence type="ECO:0000313" key="8">
    <source>
        <dbReference type="Proteomes" id="UP001431429"/>
    </source>
</evidence>